<dbReference type="InterPro" id="IPR032635">
    <property type="entry name" value="Anti_2"/>
</dbReference>
<name>A0A6J4LQF1_9HYPH</name>
<reference evidence="2" key="1">
    <citation type="submission" date="2020-02" db="EMBL/GenBank/DDBJ databases">
        <authorList>
            <person name="Meier V. D."/>
        </authorList>
    </citation>
    <scope>NUCLEOTIDE SEQUENCE</scope>
    <source>
        <strain evidence="2">AVDCRST_MAG90</strain>
    </source>
</reference>
<gene>
    <name evidence="2" type="ORF">AVDCRST_MAG90-1826</name>
</gene>
<sequence>MTAIGTPRVYRAKLRAGEAGWARWRLATAAAFGLLGGACSMSFPMTSLVPEDPPATASVTAKAASPMAREMGTEDWRRAKGALAVALDPQGSGSPVTWDNPDSALKGHFKPVGQPFVKSDEICRAFLATVSGQASASTFQGTACRPSGGEWAIKDVKPVTKPS</sequence>
<accession>A0A6J4LQF1</accession>
<evidence type="ECO:0000313" key="2">
    <source>
        <dbReference type="EMBL" id="CAA9338549.1"/>
    </source>
</evidence>
<proteinExistence type="predicted"/>
<dbReference type="AlphaFoldDB" id="A0A6J4LQF1"/>
<dbReference type="EMBL" id="CADCUC010000363">
    <property type="protein sequence ID" value="CAA9338549.1"/>
    <property type="molecule type" value="Genomic_DNA"/>
</dbReference>
<feature type="domain" description="Surface antigen" evidence="1">
    <location>
        <begin position="55"/>
        <end position="158"/>
    </location>
</feature>
<dbReference type="Pfam" id="PF16998">
    <property type="entry name" value="17kDa_Anti_2"/>
    <property type="match status" value="1"/>
</dbReference>
<organism evidence="2">
    <name type="scientific">uncultured Microvirga sp</name>
    <dbReference type="NCBI Taxonomy" id="412392"/>
    <lineage>
        <taxon>Bacteria</taxon>
        <taxon>Pseudomonadati</taxon>
        <taxon>Pseudomonadota</taxon>
        <taxon>Alphaproteobacteria</taxon>
        <taxon>Hyphomicrobiales</taxon>
        <taxon>Methylobacteriaceae</taxon>
        <taxon>Microvirga</taxon>
        <taxon>environmental samples</taxon>
    </lineage>
</organism>
<protein>
    <recommendedName>
        <fullName evidence="1">Surface antigen domain-containing protein</fullName>
    </recommendedName>
</protein>
<evidence type="ECO:0000259" key="1">
    <source>
        <dbReference type="Pfam" id="PF16998"/>
    </source>
</evidence>